<feature type="region of interest" description="Disordered" evidence="1">
    <location>
        <begin position="13"/>
        <end position="40"/>
    </location>
</feature>
<organism evidence="2 3">
    <name type="scientific">Conidiobolus coronatus (strain ATCC 28846 / CBS 209.66 / NRRL 28638)</name>
    <name type="common">Delacroixia coronata</name>
    <dbReference type="NCBI Taxonomy" id="796925"/>
    <lineage>
        <taxon>Eukaryota</taxon>
        <taxon>Fungi</taxon>
        <taxon>Fungi incertae sedis</taxon>
        <taxon>Zoopagomycota</taxon>
        <taxon>Entomophthoromycotina</taxon>
        <taxon>Entomophthoromycetes</taxon>
        <taxon>Entomophthorales</taxon>
        <taxon>Ancylistaceae</taxon>
        <taxon>Conidiobolus</taxon>
    </lineage>
</organism>
<dbReference type="OrthoDB" id="203796at2759"/>
<dbReference type="AlphaFoldDB" id="A0A137PEQ4"/>
<proteinExistence type="predicted"/>
<dbReference type="PANTHER" id="PTHR37848:SF1">
    <property type="entry name" value="SUN DOMAIN-CONTAINING PROTEIN"/>
    <property type="match status" value="1"/>
</dbReference>
<evidence type="ECO:0000313" key="3">
    <source>
        <dbReference type="Proteomes" id="UP000070444"/>
    </source>
</evidence>
<reference evidence="2 3" key="1">
    <citation type="journal article" date="2015" name="Genome Biol. Evol.">
        <title>Phylogenomic analyses indicate that early fungi evolved digesting cell walls of algal ancestors of land plants.</title>
        <authorList>
            <person name="Chang Y."/>
            <person name="Wang S."/>
            <person name="Sekimoto S."/>
            <person name="Aerts A.L."/>
            <person name="Choi C."/>
            <person name="Clum A."/>
            <person name="LaButti K.M."/>
            <person name="Lindquist E.A."/>
            <person name="Yee Ngan C."/>
            <person name="Ohm R.A."/>
            <person name="Salamov A.A."/>
            <person name="Grigoriev I.V."/>
            <person name="Spatafora J.W."/>
            <person name="Berbee M.L."/>
        </authorList>
    </citation>
    <scope>NUCLEOTIDE SEQUENCE [LARGE SCALE GENOMIC DNA]</scope>
    <source>
        <strain evidence="2 3">NRRL 28638</strain>
    </source>
</reference>
<protein>
    <submittedName>
        <fullName evidence="2">Uncharacterized protein</fullName>
    </submittedName>
</protein>
<evidence type="ECO:0000256" key="1">
    <source>
        <dbReference type="SAM" id="MobiDB-lite"/>
    </source>
</evidence>
<dbReference type="PANTHER" id="PTHR37848">
    <property type="entry name" value="EXPRESSED PROTEIN"/>
    <property type="match status" value="1"/>
</dbReference>
<dbReference type="Proteomes" id="UP000070444">
    <property type="component" value="Unassembled WGS sequence"/>
</dbReference>
<dbReference type="OMA" id="HFYGYHE"/>
<dbReference type="EMBL" id="KQ964436">
    <property type="protein sequence ID" value="KXN73488.1"/>
    <property type="molecule type" value="Genomic_DNA"/>
</dbReference>
<accession>A0A137PEQ4</accession>
<name>A0A137PEQ4_CONC2</name>
<gene>
    <name evidence="2" type="ORF">CONCODRAFT_68274</name>
</gene>
<sequence length="335" mass="38720">MSDNQYNYEFKESKVDVKSGKDSSAPPSYEEATGANSEVPTVVEFPEPRLIFPEPDFSVSPPETHAINISDIPVKTSSSGTTSHEALLNKDPNLLYNFFLYYNTAPKLFVDIKGYHTEYTTNSHRVTKPDGEDEWETREDEEEVIDFEINLDASQYISPSGILHLTNPEAHSNEEDYSINSINQLFEKYTQSKNHLKEIQLEKVIQWDFEELTRAILYSIRSQGYQDKVNISYRRENYKVNVISESKVAKLYHSKIMSALCFLTCCCVIFWPIAHLYKDKLGENFRSTFKMSISTQEWYYQNISSILSEVRNRSGFRRGLIRSEHGSSTNYYSSI</sequence>
<keyword evidence="3" id="KW-1185">Reference proteome</keyword>
<evidence type="ECO:0000313" key="2">
    <source>
        <dbReference type="EMBL" id="KXN73488.1"/>
    </source>
</evidence>